<sequence>MPFWSSLWPSFWPFSRRDALPSKKRPLKQRPGQQTERESPIPSWQRHPFTRLRWLRQRIRAERFDYDCDQTLSIDSPQREPTFVDEPSHGLERPSFVTLPRRYIFFRFLVNNFAEFPRQRSLREILNNKGFEVRDLLNRRRPPPRSGGPQAHSSPAVEEHGLSLSDALEKTVSHFVWAIGWYQDWLLYAGFDWYVKTILWHSAQFIRRIFPFWAQGTMAWKIECYAMHPVPGTAMAQRYDGGVRERDPQLGPVVDELKRAQKVIERALLYKGFGLDSVKCSVGDLARLSGSLYKISRMLSGFYMGMARKMLLKQLGEVWGVS</sequence>
<protein>
    <submittedName>
        <fullName evidence="2">Uncharacterized protein</fullName>
    </submittedName>
</protein>
<organism evidence="2 3">
    <name type="scientific">Apiospora rasikravindrae</name>
    <dbReference type="NCBI Taxonomy" id="990691"/>
    <lineage>
        <taxon>Eukaryota</taxon>
        <taxon>Fungi</taxon>
        <taxon>Dikarya</taxon>
        <taxon>Ascomycota</taxon>
        <taxon>Pezizomycotina</taxon>
        <taxon>Sordariomycetes</taxon>
        <taxon>Xylariomycetidae</taxon>
        <taxon>Amphisphaeriales</taxon>
        <taxon>Apiosporaceae</taxon>
        <taxon>Apiospora</taxon>
    </lineage>
</organism>
<keyword evidence="3" id="KW-1185">Reference proteome</keyword>
<dbReference type="EMBL" id="JAQQWK010000001">
    <property type="protein sequence ID" value="KAK8055654.1"/>
    <property type="molecule type" value="Genomic_DNA"/>
</dbReference>
<name>A0ABR1UCL8_9PEZI</name>
<reference evidence="2 3" key="1">
    <citation type="submission" date="2023-01" db="EMBL/GenBank/DDBJ databases">
        <title>Analysis of 21 Apiospora genomes using comparative genomics revels a genus with tremendous synthesis potential of carbohydrate active enzymes and secondary metabolites.</title>
        <authorList>
            <person name="Sorensen T."/>
        </authorList>
    </citation>
    <scope>NUCLEOTIDE SEQUENCE [LARGE SCALE GENOMIC DNA]</scope>
    <source>
        <strain evidence="2 3">CBS 33761</strain>
    </source>
</reference>
<evidence type="ECO:0000313" key="2">
    <source>
        <dbReference type="EMBL" id="KAK8055654.1"/>
    </source>
</evidence>
<feature type="region of interest" description="Disordered" evidence="1">
    <location>
        <begin position="22"/>
        <end position="42"/>
    </location>
</feature>
<dbReference type="Proteomes" id="UP001444661">
    <property type="component" value="Unassembled WGS sequence"/>
</dbReference>
<comment type="caution">
    <text evidence="2">The sequence shown here is derived from an EMBL/GenBank/DDBJ whole genome shotgun (WGS) entry which is preliminary data.</text>
</comment>
<gene>
    <name evidence="2" type="ORF">PG993_000881</name>
</gene>
<feature type="region of interest" description="Disordered" evidence="1">
    <location>
        <begin position="137"/>
        <end position="156"/>
    </location>
</feature>
<evidence type="ECO:0000256" key="1">
    <source>
        <dbReference type="SAM" id="MobiDB-lite"/>
    </source>
</evidence>
<proteinExistence type="predicted"/>
<accession>A0ABR1UCL8</accession>
<evidence type="ECO:0000313" key="3">
    <source>
        <dbReference type="Proteomes" id="UP001444661"/>
    </source>
</evidence>